<keyword evidence="10" id="KW-0902">Two-component regulatory system</keyword>
<sequence>MMAATSSVKILLIEDNLAEARLLQEFLKQAQSKEYSVVHVQRLKDALKELTRDTMSCLYDVILLDLTLPDSEGLSSLVPLIEYAPSIPIVVLTNTNDEALAIEAVRQGAQDYLVKRQVNVDVLVRALHYAIERKQVLESLRTTNKTLQSRVEERTAELVKAQEINQFKSEFVSMLSHDIRNPLNTILLAAGLLQNNDERLTNEKKRSHLQMIRAAIKNMAQLLDEVSLIGQADSGKLPCEFISLDLEAFCRQLVEEAQLTIGEKHLNVVFSSMGELDGAVWDESLLRHILANLLTNAIKYSLPGGTVRFEVIGQEDIIIFRIQDYGIGIPEKDQKRLFQPFQRAENVGSIPGTGLGLAIVKKCVEAHGGDILVDSTVGVGTTFTVILPMLKL</sequence>
<evidence type="ECO:0000256" key="11">
    <source>
        <dbReference type="ARBA" id="ARBA00023136"/>
    </source>
</evidence>
<feature type="domain" description="Response regulatory" evidence="14">
    <location>
        <begin position="9"/>
        <end position="130"/>
    </location>
</feature>
<evidence type="ECO:0000259" key="14">
    <source>
        <dbReference type="PROSITE" id="PS50110"/>
    </source>
</evidence>
<dbReference type="SMART" id="SM00388">
    <property type="entry name" value="HisKA"/>
    <property type="match status" value="1"/>
</dbReference>
<name>A0A951PYV7_9NOST</name>
<proteinExistence type="predicted"/>
<keyword evidence="7" id="KW-0547">Nucleotide-binding</keyword>
<organism evidence="15 16">
    <name type="scientific">Mojavia pulchra JT2-VF2</name>
    <dbReference type="NCBI Taxonomy" id="287848"/>
    <lineage>
        <taxon>Bacteria</taxon>
        <taxon>Bacillati</taxon>
        <taxon>Cyanobacteriota</taxon>
        <taxon>Cyanophyceae</taxon>
        <taxon>Nostocales</taxon>
        <taxon>Nostocaceae</taxon>
    </lineage>
</organism>
<dbReference type="Proteomes" id="UP000715781">
    <property type="component" value="Unassembled WGS sequence"/>
</dbReference>
<accession>A0A951PYV7</accession>
<protein>
    <recommendedName>
        <fullName evidence="3">histidine kinase</fullName>
        <ecNumber evidence="3">2.7.13.3</ecNumber>
    </recommendedName>
</protein>
<dbReference type="Gene3D" id="1.10.287.130">
    <property type="match status" value="1"/>
</dbReference>
<comment type="caution">
    <text evidence="15">The sequence shown here is derived from an EMBL/GenBank/DDBJ whole genome shotgun (WGS) entry which is preliminary data.</text>
</comment>
<evidence type="ECO:0000313" key="15">
    <source>
        <dbReference type="EMBL" id="MBW4562480.1"/>
    </source>
</evidence>
<evidence type="ECO:0000313" key="16">
    <source>
        <dbReference type="Proteomes" id="UP000715781"/>
    </source>
</evidence>
<evidence type="ECO:0000256" key="8">
    <source>
        <dbReference type="ARBA" id="ARBA00022777"/>
    </source>
</evidence>
<dbReference type="EC" id="2.7.13.3" evidence="3"/>
<dbReference type="InterPro" id="IPR003594">
    <property type="entry name" value="HATPase_dom"/>
</dbReference>
<dbReference type="GO" id="GO:0005886">
    <property type="term" value="C:plasma membrane"/>
    <property type="evidence" value="ECO:0007669"/>
    <property type="project" value="UniProtKB-SubCell"/>
</dbReference>
<dbReference type="SUPFAM" id="SSF52172">
    <property type="entry name" value="CheY-like"/>
    <property type="match status" value="1"/>
</dbReference>
<dbReference type="Pfam" id="PF00512">
    <property type="entry name" value="HisKA"/>
    <property type="match status" value="1"/>
</dbReference>
<dbReference type="SUPFAM" id="SSF55874">
    <property type="entry name" value="ATPase domain of HSP90 chaperone/DNA topoisomerase II/histidine kinase"/>
    <property type="match status" value="1"/>
</dbReference>
<dbReference type="InterPro" id="IPR003661">
    <property type="entry name" value="HisK_dim/P_dom"/>
</dbReference>
<feature type="domain" description="Histidine kinase" evidence="13">
    <location>
        <begin position="174"/>
        <end position="391"/>
    </location>
</feature>
<keyword evidence="4" id="KW-1003">Cell membrane</keyword>
<dbReference type="InterPro" id="IPR036097">
    <property type="entry name" value="HisK_dim/P_sf"/>
</dbReference>
<evidence type="ECO:0000259" key="13">
    <source>
        <dbReference type="PROSITE" id="PS50109"/>
    </source>
</evidence>
<evidence type="ECO:0000256" key="5">
    <source>
        <dbReference type="ARBA" id="ARBA00022553"/>
    </source>
</evidence>
<dbReference type="SMART" id="SM00448">
    <property type="entry name" value="REC"/>
    <property type="match status" value="1"/>
</dbReference>
<dbReference type="InterPro" id="IPR050736">
    <property type="entry name" value="Sensor_HK_Regulatory"/>
</dbReference>
<evidence type="ECO:0000256" key="6">
    <source>
        <dbReference type="ARBA" id="ARBA00022679"/>
    </source>
</evidence>
<evidence type="ECO:0000256" key="4">
    <source>
        <dbReference type="ARBA" id="ARBA00022475"/>
    </source>
</evidence>
<keyword evidence="6" id="KW-0808">Transferase</keyword>
<dbReference type="GO" id="GO:0005524">
    <property type="term" value="F:ATP binding"/>
    <property type="evidence" value="ECO:0007669"/>
    <property type="project" value="UniProtKB-KW"/>
</dbReference>
<keyword evidence="5 12" id="KW-0597">Phosphoprotein</keyword>
<dbReference type="PROSITE" id="PS50109">
    <property type="entry name" value="HIS_KIN"/>
    <property type="match status" value="1"/>
</dbReference>
<evidence type="ECO:0000256" key="1">
    <source>
        <dbReference type="ARBA" id="ARBA00000085"/>
    </source>
</evidence>
<dbReference type="EMBL" id="JAHHHN010000008">
    <property type="protein sequence ID" value="MBW4562480.1"/>
    <property type="molecule type" value="Genomic_DNA"/>
</dbReference>
<comment type="subcellular location">
    <subcellularLocation>
        <location evidence="2">Cell membrane</location>
    </subcellularLocation>
</comment>
<comment type="catalytic activity">
    <reaction evidence="1">
        <text>ATP + protein L-histidine = ADP + protein N-phospho-L-histidine.</text>
        <dbReference type="EC" id="2.7.13.3"/>
    </reaction>
</comment>
<dbReference type="Pfam" id="PF00072">
    <property type="entry name" value="Response_reg"/>
    <property type="match status" value="1"/>
</dbReference>
<dbReference type="PANTHER" id="PTHR43711:SF26">
    <property type="entry name" value="SENSOR HISTIDINE KINASE RCSC"/>
    <property type="match status" value="1"/>
</dbReference>
<evidence type="ECO:0000256" key="3">
    <source>
        <dbReference type="ARBA" id="ARBA00012438"/>
    </source>
</evidence>
<keyword evidence="8 15" id="KW-0418">Kinase</keyword>
<dbReference type="PROSITE" id="PS50110">
    <property type="entry name" value="RESPONSE_REGULATORY"/>
    <property type="match status" value="1"/>
</dbReference>
<dbReference type="GO" id="GO:0000155">
    <property type="term" value="F:phosphorelay sensor kinase activity"/>
    <property type="evidence" value="ECO:0007669"/>
    <property type="project" value="InterPro"/>
</dbReference>
<dbReference type="PRINTS" id="PR00344">
    <property type="entry name" value="BCTRLSENSOR"/>
</dbReference>
<evidence type="ECO:0000256" key="9">
    <source>
        <dbReference type="ARBA" id="ARBA00022840"/>
    </source>
</evidence>
<keyword evidence="11" id="KW-0472">Membrane</keyword>
<dbReference type="InterPro" id="IPR001789">
    <property type="entry name" value="Sig_transdc_resp-reg_receiver"/>
</dbReference>
<dbReference type="InterPro" id="IPR005467">
    <property type="entry name" value="His_kinase_dom"/>
</dbReference>
<dbReference type="InterPro" id="IPR004358">
    <property type="entry name" value="Sig_transdc_His_kin-like_C"/>
</dbReference>
<evidence type="ECO:0000256" key="7">
    <source>
        <dbReference type="ARBA" id="ARBA00022741"/>
    </source>
</evidence>
<dbReference type="PANTHER" id="PTHR43711">
    <property type="entry name" value="TWO-COMPONENT HISTIDINE KINASE"/>
    <property type="match status" value="1"/>
</dbReference>
<dbReference type="AlphaFoldDB" id="A0A951PYV7"/>
<dbReference type="SMART" id="SM00387">
    <property type="entry name" value="HATPase_c"/>
    <property type="match status" value="1"/>
</dbReference>
<dbReference type="CDD" id="cd00082">
    <property type="entry name" value="HisKA"/>
    <property type="match status" value="1"/>
</dbReference>
<keyword evidence="9" id="KW-0067">ATP-binding</keyword>
<dbReference type="FunFam" id="3.30.565.10:FF:000023">
    <property type="entry name" value="PAS domain-containing sensor histidine kinase"/>
    <property type="match status" value="1"/>
</dbReference>
<dbReference type="Gene3D" id="3.40.50.2300">
    <property type="match status" value="1"/>
</dbReference>
<evidence type="ECO:0000256" key="10">
    <source>
        <dbReference type="ARBA" id="ARBA00023012"/>
    </source>
</evidence>
<feature type="modified residue" description="4-aspartylphosphate" evidence="12">
    <location>
        <position position="65"/>
    </location>
</feature>
<reference evidence="15" key="2">
    <citation type="journal article" date="2022" name="Microbiol. Resour. Announc.">
        <title>Metagenome Sequencing to Explore Phylogenomics of Terrestrial Cyanobacteria.</title>
        <authorList>
            <person name="Ward R.D."/>
            <person name="Stajich J.E."/>
            <person name="Johansen J.R."/>
            <person name="Huntemann M."/>
            <person name="Clum A."/>
            <person name="Foster B."/>
            <person name="Foster B."/>
            <person name="Roux S."/>
            <person name="Palaniappan K."/>
            <person name="Varghese N."/>
            <person name="Mukherjee S."/>
            <person name="Reddy T.B.K."/>
            <person name="Daum C."/>
            <person name="Copeland A."/>
            <person name="Chen I.A."/>
            <person name="Ivanova N.N."/>
            <person name="Kyrpides N.C."/>
            <person name="Shapiro N."/>
            <person name="Eloe-Fadrosh E.A."/>
            <person name="Pietrasiak N."/>
        </authorList>
    </citation>
    <scope>NUCLEOTIDE SEQUENCE</scope>
    <source>
        <strain evidence="15">JT2-VF2</strain>
    </source>
</reference>
<dbReference type="Pfam" id="PF02518">
    <property type="entry name" value="HATPase_c"/>
    <property type="match status" value="1"/>
</dbReference>
<dbReference type="CDD" id="cd00075">
    <property type="entry name" value="HATPase"/>
    <property type="match status" value="1"/>
</dbReference>
<evidence type="ECO:0000256" key="2">
    <source>
        <dbReference type="ARBA" id="ARBA00004236"/>
    </source>
</evidence>
<evidence type="ECO:0000256" key="12">
    <source>
        <dbReference type="PROSITE-ProRule" id="PRU00169"/>
    </source>
</evidence>
<dbReference type="Gene3D" id="3.30.565.10">
    <property type="entry name" value="Histidine kinase-like ATPase, C-terminal domain"/>
    <property type="match status" value="1"/>
</dbReference>
<dbReference type="SUPFAM" id="SSF47384">
    <property type="entry name" value="Homodimeric domain of signal transducing histidine kinase"/>
    <property type="match status" value="1"/>
</dbReference>
<dbReference type="InterPro" id="IPR011006">
    <property type="entry name" value="CheY-like_superfamily"/>
</dbReference>
<dbReference type="InterPro" id="IPR036890">
    <property type="entry name" value="HATPase_C_sf"/>
</dbReference>
<reference evidence="15" key="1">
    <citation type="submission" date="2021-05" db="EMBL/GenBank/DDBJ databases">
        <authorList>
            <person name="Pietrasiak N."/>
            <person name="Ward R."/>
            <person name="Stajich J.E."/>
            <person name="Kurbessoian T."/>
        </authorList>
    </citation>
    <scope>NUCLEOTIDE SEQUENCE</scope>
    <source>
        <strain evidence="15">JT2-VF2</strain>
    </source>
</reference>
<gene>
    <name evidence="15" type="ORF">KME32_15275</name>
</gene>